<evidence type="ECO:0000256" key="3">
    <source>
        <dbReference type="ARBA" id="ARBA00022448"/>
    </source>
</evidence>
<keyword evidence="10 12" id="KW-0496">Mitochondrion</keyword>
<dbReference type="EMBL" id="KQ965731">
    <property type="protein sequence ID" value="KXS22425.1"/>
    <property type="molecule type" value="Genomic_DNA"/>
</dbReference>
<keyword evidence="15" id="KW-1185">Reference proteome</keyword>
<dbReference type="GO" id="GO:0001405">
    <property type="term" value="C:PAM complex, Tim23 associated import motor"/>
    <property type="evidence" value="ECO:0007669"/>
    <property type="project" value="UniProtKB-UniRule"/>
</dbReference>
<dbReference type="STRING" id="1344416.A0A139B140"/>
<comment type="similarity">
    <text evidence="2 12">Belongs to the PAM17 family.</text>
</comment>
<keyword evidence="3 12" id="KW-0813">Transport</keyword>
<comment type="subunit">
    <text evidence="12">Component of the PAM complex.</text>
</comment>
<keyword evidence="8 12" id="KW-1133">Transmembrane helix</keyword>
<feature type="compositionally biased region" description="Polar residues" evidence="13">
    <location>
        <begin position="121"/>
        <end position="139"/>
    </location>
</feature>
<accession>A0A139B140</accession>
<feature type="compositionally biased region" description="Low complexity" evidence="13">
    <location>
        <begin position="102"/>
        <end position="113"/>
    </location>
</feature>
<evidence type="ECO:0000256" key="12">
    <source>
        <dbReference type="RuleBase" id="RU367146"/>
    </source>
</evidence>
<feature type="compositionally biased region" description="Low complexity" evidence="13">
    <location>
        <begin position="34"/>
        <end position="49"/>
    </location>
</feature>
<dbReference type="PANTHER" id="PTHR28021">
    <property type="entry name" value="PRESEQUENCE TRANSLOCATED-ASSOCIATED MOTOR SUBUNIT PAM17, MITOCHONDRIAL"/>
    <property type="match status" value="1"/>
</dbReference>
<dbReference type="OrthoDB" id="5970083at2759"/>
<organism evidence="14 15">
    <name type="scientific">Gonapodya prolifera (strain JEL478)</name>
    <name type="common">Monoblepharis prolifera</name>
    <dbReference type="NCBI Taxonomy" id="1344416"/>
    <lineage>
        <taxon>Eukaryota</taxon>
        <taxon>Fungi</taxon>
        <taxon>Fungi incertae sedis</taxon>
        <taxon>Chytridiomycota</taxon>
        <taxon>Chytridiomycota incertae sedis</taxon>
        <taxon>Monoblepharidomycetes</taxon>
        <taxon>Monoblepharidales</taxon>
        <taxon>Gonapodyaceae</taxon>
        <taxon>Gonapodya</taxon>
    </lineage>
</organism>
<dbReference type="GO" id="GO:0030150">
    <property type="term" value="P:protein import into mitochondrial matrix"/>
    <property type="evidence" value="ECO:0007669"/>
    <property type="project" value="UniProtKB-UniRule"/>
</dbReference>
<keyword evidence="9 12" id="KW-0811">Translocation</keyword>
<dbReference type="Proteomes" id="UP000070544">
    <property type="component" value="Unassembled WGS sequence"/>
</dbReference>
<feature type="region of interest" description="Disordered" evidence="13">
    <location>
        <begin position="181"/>
        <end position="201"/>
    </location>
</feature>
<name>A0A139B140_GONPJ</name>
<sequence length="375" mass="39958">MAALSALPLPHATSPALALLARSTLVSLSPVTAQHPSHSHSSQSHQQSPLSVAQKSVRFASTVTVCSFGLPDGANHESGLTLCSLKEDGTSTRRGAWKKRNASSASRRAASAAEGKEAATDSISTSAVPAQTVTVSRQPASSRIALPSLRSALLLNISASARLQSSQLCWQSSRAFSSTSVSHQDSSASSSSSAPTTPPSNDFNWTTYFQMRRQRHRAEQVAGVVGGVAAFAGALYYVVVVMPFDPTVQLFGILGPEVVGSLGIIFAAVVGRWAGVLAGGEVWAAQNRQIMSEFVRRDKSFGRRINEQRAPQQALNVSSQHPDYYAEQVDSVQTYHRWLRQQRDYERGKEAKGAAGVVAALGRMPGMGGLTARRK</sequence>
<evidence type="ECO:0000256" key="4">
    <source>
        <dbReference type="ARBA" id="ARBA00022692"/>
    </source>
</evidence>
<evidence type="ECO:0000256" key="13">
    <source>
        <dbReference type="SAM" id="MobiDB-lite"/>
    </source>
</evidence>
<keyword evidence="5 12" id="KW-0999">Mitochondrion inner membrane</keyword>
<gene>
    <name evidence="14" type="ORF">M427DRAFT_26983</name>
</gene>
<evidence type="ECO:0000256" key="11">
    <source>
        <dbReference type="ARBA" id="ARBA00023136"/>
    </source>
</evidence>
<evidence type="ECO:0000256" key="1">
    <source>
        <dbReference type="ARBA" id="ARBA00004448"/>
    </source>
</evidence>
<keyword evidence="11 12" id="KW-0472">Membrane</keyword>
<feature type="transmembrane region" description="Helical" evidence="12">
    <location>
        <begin position="221"/>
        <end position="244"/>
    </location>
</feature>
<evidence type="ECO:0000313" key="15">
    <source>
        <dbReference type="Proteomes" id="UP000070544"/>
    </source>
</evidence>
<dbReference type="AlphaFoldDB" id="A0A139B140"/>
<evidence type="ECO:0000313" key="14">
    <source>
        <dbReference type="EMBL" id="KXS22425.1"/>
    </source>
</evidence>
<keyword evidence="4 12" id="KW-0812">Transmembrane</keyword>
<dbReference type="PANTHER" id="PTHR28021:SF1">
    <property type="entry name" value="PRESEQUENCE TRANSLOCATED-ASSOCIATED MOTOR SUBUNIT PAM17, MITOCHONDRIAL"/>
    <property type="match status" value="1"/>
</dbReference>
<reference evidence="14 15" key="1">
    <citation type="journal article" date="2015" name="Genome Biol. Evol.">
        <title>Phylogenomic analyses indicate that early fungi evolved digesting cell walls of algal ancestors of land plants.</title>
        <authorList>
            <person name="Chang Y."/>
            <person name="Wang S."/>
            <person name="Sekimoto S."/>
            <person name="Aerts A.L."/>
            <person name="Choi C."/>
            <person name="Clum A."/>
            <person name="LaButti K.M."/>
            <person name="Lindquist E.A."/>
            <person name="Yee Ngan C."/>
            <person name="Ohm R.A."/>
            <person name="Salamov A.A."/>
            <person name="Grigoriev I.V."/>
            <person name="Spatafora J.W."/>
            <person name="Berbee M.L."/>
        </authorList>
    </citation>
    <scope>NUCLEOTIDE SEQUENCE [LARGE SCALE GENOMIC DNA]</scope>
    <source>
        <strain evidence="14 15">JEL478</strain>
    </source>
</reference>
<feature type="region of interest" description="Disordered" evidence="13">
    <location>
        <begin position="91"/>
        <end position="139"/>
    </location>
</feature>
<dbReference type="InterPro" id="IPR013875">
    <property type="entry name" value="Pam17"/>
</dbReference>
<comment type="function">
    <text evidence="12">Component of the PAM complex, a complex required for the translocation of transit peptide-containing proteins from the inner membrane into the mitochondrial matrix in an ATP-dependent manner.</text>
</comment>
<feature type="transmembrane region" description="Helical" evidence="12">
    <location>
        <begin position="264"/>
        <end position="284"/>
    </location>
</feature>
<protein>
    <recommendedName>
        <fullName evidence="12">Presequence translocated-associated motor subunit PAM17</fullName>
    </recommendedName>
</protein>
<feature type="compositionally biased region" description="Low complexity" evidence="13">
    <location>
        <begin position="181"/>
        <end position="195"/>
    </location>
</feature>
<evidence type="ECO:0000256" key="2">
    <source>
        <dbReference type="ARBA" id="ARBA00006837"/>
    </source>
</evidence>
<comment type="subcellular location">
    <subcellularLocation>
        <location evidence="1 12">Mitochondrion inner membrane</location>
        <topology evidence="1 12">Multi-pass membrane protein</topology>
    </subcellularLocation>
</comment>
<evidence type="ECO:0000256" key="9">
    <source>
        <dbReference type="ARBA" id="ARBA00023010"/>
    </source>
</evidence>
<keyword evidence="7" id="KW-0809">Transit peptide</keyword>
<evidence type="ECO:0000256" key="7">
    <source>
        <dbReference type="ARBA" id="ARBA00022946"/>
    </source>
</evidence>
<proteinExistence type="inferred from homology"/>
<dbReference type="Pfam" id="PF08566">
    <property type="entry name" value="Pam17"/>
    <property type="match status" value="1"/>
</dbReference>
<evidence type="ECO:0000256" key="5">
    <source>
        <dbReference type="ARBA" id="ARBA00022792"/>
    </source>
</evidence>
<feature type="region of interest" description="Disordered" evidence="13">
    <location>
        <begin position="31"/>
        <end position="53"/>
    </location>
</feature>
<evidence type="ECO:0000256" key="8">
    <source>
        <dbReference type="ARBA" id="ARBA00022989"/>
    </source>
</evidence>
<evidence type="ECO:0000256" key="10">
    <source>
        <dbReference type="ARBA" id="ARBA00023128"/>
    </source>
</evidence>
<keyword evidence="6 12" id="KW-0653">Protein transport</keyword>
<evidence type="ECO:0000256" key="6">
    <source>
        <dbReference type="ARBA" id="ARBA00022927"/>
    </source>
</evidence>